<organism evidence="1 2">
    <name type="scientific">Undibacterium oligocarboniphilum</name>
    <dbReference type="NCBI Taxonomy" id="666702"/>
    <lineage>
        <taxon>Bacteria</taxon>
        <taxon>Pseudomonadati</taxon>
        <taxon>Pseudomonadota</taxon>
        <taxon>Betaproteobacteria</taxon>
        <taxon>Burkholderiales</taxon>
        <taxon>Oxalobacteraceae</taxon>
        <taxon>Undibacterium</taxon>
    </lineage>
</organism>
<evidence type="ECO:0000313" key="2">
    <source>
        <dbReference type="Proteomes" id="UP000588051"/>
    </source>
</evidence>
<gene>
    <name evidence="1" type="ORF">HV832_16300</name>
</gene>
<dbReference type="RefSeq" id="WP_176805007.1">
    <property type="nucleotide sequence ID" value="NZ_JABXYJ010000014.1"/>
</dbReference>
<protein>
    <submittedName>
        <fullName evidence="1">Uncharacterized protein</fullName>
    </submittedName>
</protein>
<dbReference type="AlphaFoldDB" id="A0A850QII5"/>
<proteinExistence type="predicted"/>
<reference evidence="1 2" key="1">
    <citation type="submission" date="2020-06" db="EMBL/GenBank/DDBJ databases">
        <authorList>
            <person name="Qiu C."/>
            <person name="Liu Z."/>
        </authorList>
    </citation>
    <scope>NUCLEOTIDE SEQUENCE [LARGE SCALE GENOMIC DNA]</scope>
    <source>
        <strain evidence="1 2">EM 1</strain>
    </source>
</reference>
<sequence length="91" mass="10239">MKSVKTNHIPDEIKNAAIQYGFHIEYSASEACEMLLRSSDSKPLLGLEIKKNRLRVFSPTTKNLLFSGSVTAAAIGNFLENFFYARKVQQN</sequence>
<comment type="caution">
    <text evidence="1">The sequence shown here is derived from an EMBL/GenBank/DDBJ whole genome shotgun (WGS) entry which is preliminary data.</text>
</comment>
<keyword evidence="2" id="KW-1185">Reference proteome</keyword>
<dbReference type="EMBL" id="JABXYJ010000014">
    <property type="protein sequence ID" value="NVO79381.1"/>
    <property type="molecule type" value="Genomic_DNA"/>
</dbReference>
<evidence type="ECO:0000313" key="1">
    <source>
        <dbReference type="EMBL" id="NVO79381.1"/>
    </source>
</evidence>
<dbReference type="Proteomes" id="UP000588051">
    <property type="component" value="Unassembled WGS sequence"/>
</dbReference>
<accession>A0A850QII5</accession>
<name>A0A850QII5_9BURK</name>